<sequence length="141" mass="15674">MLFLAASGMLSIEDKGDTSDTPVSRGMLFGVCRVDSRGWKWFIGPSGNMMLTGDLPGSPEIPRAVFSVVYAHAHYAHFNKLLRMELYNAVVPHCTRLCYYLIYPSLWSAQRRHPTEASWVVTHALVSASIGIPGKEVYRAA</sequence>
<proteinExistence type="predicted"/>
<accession>A0A1C7MJC7</accession>
<evidence type="ECO:0000313" key="2">
    <source>
        <dbReference type="Proteomes" id="UP000092993"/>
    </source>
</evidence>
<reference evidence="1 2" key="1">
    <citation type="submission" date="2016-03" db="EMBL/GenBank/DDBJ databases">
        <title>Whole genome sequencing of Grifola frondosa 9006-11.</title>
        <authorList>
            <person name="Min B."/>
            <person name="Park H."/>
            <person name="Kim J.-G."/>
            <person name="Cho H."/>
            <person name="Oh Y.-L."/>
            <person name="Kong W.-S."/>
            <person name="Choi I.-G."/>
        </authorList>
    </citation>
    <scope>NUCLEOTIDE SEQUENCE [LARGE SCALE GENOMIC DNA]</scope>
    <source>
        <strain evidence="1 2">9006-11</strain>
    </source>
</reference>
<comment type="caution">
    <text evidence="1">The sequence shown here is derived from an EMBL/GenBank/DDBJ whole genome shotgun (WGS) entry which is preliminary data.</text>
</comment>
<keyword evidence="2" id="KW-1185">Reference proteome</keyword>
<evidence type="ECO:0000313" key="1">
    <source>
        <dbReference type="EMBL" id="OBZ76898.1"/>
    </source>
</evidence>
<dbReference type="Proteomes" id="UP000092993">
    <property type="component" value="Unassembled WGS sequence"/>
</dbReference>
<gene>
    <name evidence="1" type="ORF">A0H81_03195</name>
</gene>
<organism evidence="1 2">
    <name type="scientific">Grifola frondosa</name>
    <name type="common">Maitake</name>
    <name type="synonym">Polyporus frondosus</name>
    <dbReference type="NCBI Taxonomy" id="5627"/>
    <lineage>
        <taxon>Eukaryota</taxon>
        <taxon>Fungi</taxon>
        <taxon>Dikarya</taxon>
        <taxon>Basidiomycota</taxon>
        <taxon>Agaricomycotina</taxon>
        <taxon>Agaricomycetes</taxon>
        <taxon>Polyporales</taxon>
        <taxon>Grifolaceae</taxon>
        <taxon>Grifola</taxon>
    </lineage>
</organism>
<dbReference type="EMBL" id="LUGG01000003">
    <property type="protein sequence ID" value="OBZ76898.1"/>
    <property type="molecule type" value="Genomic_DNA"/>
</dbReference>
<protein>
    <submittedName>
        <fullName evidence="1">Uncharacterized protein</fullName>
    </submittedName>
</protein>
<dbReference type="AlphaFoldDB" id="A0A1C7MJC7"/>
<name>A0A1C7MJC7_GRIFR</name>